<dbReference type="InterPro" id="IPR001509">
    <property type="entry name" value="Epimerase_deHydtase"/>
</dbReference>
<dbReference type="PANTHER" id="PTHR10366:SF562">
    <property type="entry name" value="ALDEHYDE REDUCTASE II (AFU_ORTHOLOGUE AFUA_1G11360)"/>
    <property type="match status" value="1"/>
</dbReference>
<dbReference type="SUPFAM" id="SSF51735">
    <property type="entry name" value="NAD(P)-binding Rossmann-fold domains"/>
    <property type="match status" value="1"/>
</dbReference>
<keyword evidence="5" id="KW-1185">Reference proteome</keyword>
<dbReference type="EC" id="1.1.1.283" evidence="4"/>
<feature type="domain" description="NAD-dependent epimerase/dehydratase" evidence="3">
    <location>
        <begin position="12"/>
        <end position="216"/>
    </location>
</feature>
<dbReference type="Pfam" id="PF01370">
    <property type="entry name" value="Epimerase"/>
    <property type="match status" value="1"/>
</dbReference>
<dbReference type="Gene3D" id="3.40.50.720">
    <property type="entry name" value="NAD(P)-binding Rossmann-like Domain"/>
    <property type="match status" value="1"/>
</dbReference>
<evidence type="ECO:0000256" key="1">
    <source>
        <dbReference type="ARBA" id="ARBA00023002"/>
    </source>
</evidence>
<dbReference type="EMBL" id="JBANRG010000016">
    <property type="protein sequence ID" value="KAK7459588.1"/>
    <property type="molecule type" value="Genomic_DNA"/>
</dbReference>
<dbReference type="Proteomes" id="UP001498398">
    <property type="component" value="Unassembled WGS sequence"/>
</dbReference>
<dbReference type="GO" id="GO:0043892">
    <property type="term" value="F:methylglyoxal reductase (NADPH) activity"/>
    <property type="evidence" value="ECO:0007669"/>
    <property type="project" value="UniProtKB-EC"/>
</dbReference>
<sequence>MNKTCIPSGSLVLVTGINGHIGSTLAVRLLDQGFRVRGTVRSIDKGEFMKDVLSSSSPYGDRSALAARFELVQIPDFETAGAYNEAMEDVSGVLHVASPNTMDQNSPEIQEGPAVKGTLAILTAASVHPNVTRVTVIGTIGSMIMNGKHAGELTEETDWNCISEDAAKDPNNSGVGFHCYLNSKIKAEKAAWEYIRTQKPSFTFNVVLPSIALGPIFHQLPSPPRADVSLGNLWDYLGNRRPFAASSVNILWVHSYDVADCMIRSLISPDAVGKRFICTGGKTSWAEVCKIIQRHFPECPVPEIKENEHVPQFPGAEEIEFDLSATERILDVRWRSLEEAVVDASRDLLYRSKINWGKAY</sequence>
<keyword evidence="1 4" id="KW-0560">Oxidoreductase</keyword>
<evidence type="ECO:0000313" key="4">
    <source>
        <dbReference type="EMBL" id="KAK7459588.1"/>
    </source>
</evidence>
<comment type="similarity">
    <text evidence="2">Belongs to the NAD(P)-dependent epimerase/dehydratase family. Dihydroflavonol-4-reductase subfamily.</text>
</comment>
<dbReference type="PANTHER" id="PTHR10366">
    <property type="entry name" value="NAD DEPENDENT EPIMERASE/DEHYDRATASE"/>
    <property type="match status" value="1"/>
</dbReference>
<comment type="caution">
    <text evidence="4">The sequence shown here is derived from an EMBL/GenBank/DDBJ whole genome shotgun (WGS) entry which is preliminary data.</text>
</comment>
<accession>A0ABR1JF02</accession>
<reference evidence="4 5" key="1">
    <citation type="submission" date="2024-01" db="EMBL/GenBank/DDBJ databases">
        <title>A draft genome for the cacao thread blight pathogen Marasmiellus scandens.</title>
        <authorList>
            <person name="Baruah I.K."/>
            <person name="Leung J."/>
            <person name="Bukari Y."/>
            <person name="Amoako-Attah I."/>
            <person name="Meinhardt L.W."/>
            <person name="Bailey B.A."/>
            <person name="Cohen S.P."/>
        </authorList>
    </citation>
    <scope>NUCLEOTIDE SEQUENCE [LARGE SCALE GENOMIC DNA]</scope>
    <source>
        <strain evidence="4 5">GH-19</strain>
    </source>
</reference>
<evidence type="ECO:0000259" key="3">
    <source>
        <dbReference type="Pfam" id="PF01370"/>
    </source>
</evidence>
<evidence type="ECO:0000313" key="5">
    <source>
        <dbReference type="Proteomes" id="UP001498398"/>
    </source>
</evidence>
<organism evidence="4 5">
    <name type="scientific">Marasmiellus scandens</name>
    <dbReference type="NCBI Taxonomy" id="2682957"/>
    <lineage>
        <taxon>Eukaryota</taxon>
        <taxon>Fungi</taxon>
        <taxon>Dikarya</taxon>
        <taxon>Basidiomycota</taxon>
        <taxon>Agaricomycotina</taxon>
        <taxon>Agaricomycetes</taxon>
        <taxon>Agaricomycetidae</taxon>
        <taxon>Agaricales</taxon>
        <taxon>Marasmiineae</taxon>
        <taxon>Omphalotaceae</taxon>
        <taxon>Marasmiellus</taxon>
    </lineage>
</organism>
<evidence type="ECO:0000256" key="2">
    <source>
        <dbReference type="ARBA" id="ARBA00023445"/>
    </source>
</evidence>
<gene>
    <name evidence="4" type="primary">GRE2</name>
    <name evidence="4" type="ORF">VKT23_009569</name>
</gene>
<dbReference type="InterPro" id="IPR036291">
    <property type="entry name" value="NAD(P)-bd_dom_sf"/>
</dbReference>
<dbReference type="InterPro" id="IPR050425">
    <property type="entry name" value="NAD(P)_dehydrat-like"/>
</dbReference>
<name>A0ABR1JF02_9AGAR</name>
<protein>
    <submittedName>
        <fullName evidence="4">Methylglyoxal reductase (NADPH-dependent) gre2</fullName>
        <ecNumber evidence="4">1.1.1.283</ecNumber>
    </submittedName>
</protein>
<proteinExistence type="inferred from homology"/>